<protein>
    <submittedName>
        <fullName evidence="2">Uncharacterized protein</fullName>
    </submittedName>
</protein>
<proteinExistence type="predicted"/>
<evidence type="ECO:0000256" key="1">
    <source>
        <dbReference type="SAM" id="Phobius"/>
    </source>
</evidence>
<accession>A0AAD3GZF2</accession>
<evidence type="ECO:0000313" key="3">
    <source>
        <dbReference type="Proteomes" id="UP001054902"/>
    </source>
</evidence>
<comment type="caution">
    <text evidence="2">The sequence shown here is derived from an EMBL/GenBank/DDBJ whole genome shotgun (WGS) entry which is preliminary data.</text>
</comment>
<dbReference type="Proteomes" id="UP001054902">
    <property type="component" value="Unassembled WGS sequence"/>
</dbReference>
<evidence type="ECO:0000313" key="2">
    <source>
        <dbReference type="EMBL" id="GFH44656.1"/>
    </source>
</evidence>
<reference evidence="2 3" key="1">
    <citation type="journal article" date="2021" name="Sci. Rep.">
        <title>The genome of the diatom Chaetoceros tenuissimus carries an ancient integrated fragment of an extant virus.</title>
        <authorList>
            <person name="Hongo Y."/>
            <person name="Kimura K."/>
            <person name="Takaki Y."/>
            <person name="Yoshida Y."/>
            <person name="Baba S."/>
            <person name="Kobayashi G."/>
            <person name="Nagasaki K."/>
            <person name="Hano T."/>
            <person name="Tomaru Y."/>
        </authorList>
    </citation>
    <scope>NUCLEOTIDE SEQUENCE [LARGE SCALE GENOMIC DNA]</scope>
    <source>
        <strain evidence="2 3">NIES-3715</strain>
    </source>
</reference>
<gene>
    <name evidence="2" type="ORF">CTEN210_01131</name>
</gene>
<keyword evidence="1" id="KW-0812">Transmembrane</keyword>
<name>A0AAD3GZF2_9STRA</name>
<organism evidence="2 3">
    <name type="scientific">Chaetoceros tenuissimus</name>
    <dbReference type="NCBI Taxonomy" id="426638"/>
    <lineage>
        <taxon>Eukaryota</taxon>
        <taxon>Sar</taxon>
        <taxon>Stramenopiles</taxon>
        <taxon>Ochrophyta</taxon>
        <taxon>Bacillariophyta</taxon>
        <taxon>Coscinodiscophyceae</taxon>
        <taxon>Chaetocerotophycidae</taxon>
        <taxon>Chaetocerotales</taxon>
        <taxon>Chaetocerotaceae</taxon>
        <taxon>Chaetoceros</taxon>
    </lineage>
</organism>
<keyword evidence="1" id="KW-0472">Membrane</keyword>
<dbReference type="EMBL" id="BLLK01000020">
    <property type="protein sequence ID" value="GFH44656.1"/>
    <property type="molecule type" value="Genomic_DNA"/>
</dbReference>
<dbReference type="AlphaFoldDB" id="A0AAD3GZF2"/>
<feature type="transmembrane region" description="Helical" evidence="1">
    <location>
        <begin position="40"/>
        <end position="60"/>
    </location>
</feature>
<keyword evidence="3" id="KW-1185">Reference proteome</keyword>
<keyword evidence="1" id="KW-1133">Transmembrane helix</keyword>
<sequence length="158" mass="18259">MKSFATNDNNGQWNEEEVCLPLDSPAEWNRFDLEGMCEQGSLTALLASTTFLLAFGLSTWCYRRTLAVEPGKTSALEMAQFKEKKGPLIYFIKHHLINPWIPSTTEIFISIYFFLWFCLTITIGVTRFYAKKWTQEVFFQQGPFNYLAFAMFNCSTVV</sequence>
<feature type="transmembrane region" description="Helical" evidence="1">
    <location>
        <begin position="107"/>
        <end position="130"/>
    </location>
</feature>